<organism evidence="1 2">
    <name type="scientific">Ensete ventricosum</name>
    <name type="common">Abyssinian banana</name>
    <name type="synonym">Musa ensete</name>
    <dbReference type="NCBI Taxonomy" id="4639"/>
    <lineage>
        <taxon>Eukaryota</taxon>
        <taxon>Viridiplantae</taxon>
        <taxon>Streptophyta</taxon>
        <taxon>Embryophyta</taxon>
        <taxon>Tracheophyta</taxon>
        <taxon>Spermatophyta</taxon>
        <taxon>Magnoliopsida</taxon>
        <taxon>Liliopsida</taxon>
        <taxon>Zingiberales</taxon>
        <taxon>Musaceae</taxon>
        <taxon>Ensete</taxon>
    </lineage>
</organism>
<proteinExistence type="predicted"/>
<protein>
    <submittedName>
        <fullName evidence="1">Uncharacterized protein</fullName>
    </submittedName>
</protein>
<comment type="caution">
    <text evidence="1">The sequence shown here is derived from an EMBL/GenBank/DDBJ whole genome shotgun (WGS) entry which is preliminary data.</text>
</comment>
<dbReference type="EMBL" id="AMZH03001903">
    <property type="protein sequence ID" value="RRT77546.1"/>
    <property type="molecule type" value="Genomic_DNA"/>
</dbReference>
<evidence type="ECO:0000313" key="2">
    <source>
        <dbReference type="Proteomes" id="UP000287651"/>
    </source>
</evidence>
<evidence type="ECO:0000313" key="1">
    <source>
        <dbReference type="EMBL" id="RRT77546.1"/>
    </source>
</evidence>
<gene>
    <name evidence="1" type="ORF">B296_00007216</name>
</gene>
<reference evidence="1 2" key="1">
    <citation type="journal article" date="2014" name="Agronomy (Basel)">
        <title>A Draft Genome Sequence for Ensete ventricosum, the Drought-Tolerant Tree Against Hunger.</title>
        <authorList>
            <person name="Harrison J."/>
            <person name="Moore K.A."/>
            <person name="Paszkiewicz K."/>
            <person name="Jones T."/>
            <person name="Grant M."/>
            <person name="Ambacheew D."/>
            <person name="Muzemil S."/>
            <person name="Studholme D.J."/>
        </authorList>
    </citation>
    <scope>NUCLEOTIDE SEQUENCE [LARGE SCALE GENOMIC DNA]</scope>
</reference>
<dbReference type="AlphaFoldDB" id="A0A427AMU6"/>
<dbReference type="Proteomes" id="UP000287651">
    <property type="component" value="Unassembled WGS sequence"/>
</dbReference>
<name>A0A427AMU6_ENSVE</name>
<sequence length="75" mass="8320">MGIKGIKELLGIKANTLEIVNRQISPLGVGQYVTDILDGFLDTFFFLNENRANRPLEHGEVKSKRLTGACCGELR</sequence>
<accession>A0A427AMU6</accession>